<name>A0ABR3MZF6_9TELE</name>
<dbReference type="Proteomes" id="UP001558613">
    <property type="component" value="Unassembled WGS sequence"/>
</dbReference>
<comment type="caution">
    <text evidence="1">The sequence shown here is derived from an EMBL/GenBank/DDBJ whole genome shotgun (WGS) entry which is preliminary data.</text>
</comment>
<reference evidence="1 2" key="1">
    <citation type="submission" date="2023-09" db="EMBL/GenBank/DDBJ databases">
        <authorList>
            <person name="Wang M."/>
        </authorList>
    </citation>
    <scope>NUCLEOTIDE SEQUENCE [LARGE SCALE GENOMIC DNA]</scope>
    <source>
        <strain evidence="1">GT-2023</strain>
        <tissue evidence="1">Liver</tissue>
    </source>
</reference>
<keyword evidence="2" id="KW-1185">Reference proteome</keyword>
<protein>
    <submittedName>
        <fullName evidence="1">Uncharacterized protein</fullName>
    </submittedName>
</protein>
<sequence length="90" mass="10176">MWRVCGTCLQRQGGWSNGKEVGRKGREIIKPRIGVCLFVPSTHLVPTAHGHHLLLPKQRLIQRRQAWSFKDNNGVSRLKHQGSQDIGLAE</sequence>
<proteinExistence type="predicted"/>
<dbReference type="EMBL" id="JAYMGO010000008">
    <property type="protein sequence ID" value="KAL1270030.1"/>
    <property type="molecule type" value="Genomic_DNA"/>
</dbReference>
<evidence type="ECO:0000313" key="2">
    <source>
        <dbReference type="Proteomes" id="UP001558613"/>
    </source>
</evidence>
<organism evidence="1 2">
    <name type="scientific">Cirrhinus molitorella</name>
    <name type="common">mud carp</name>
    <dbReference type="NCBI Taxonomy" id="172907"/>
    <lineage>
        <taxon>Eukaryota</taxon>
        <taxon>Metazoa</taxon>
        <taxon>Chordata</taxon>
        <taxon>Craniata</taxon>
        <taxon>Vertebrata</taxon>
        <taxon>Euteleostomi</taxon>
        <taxon>Actinopterygii</taxon>
        <taxon>Neopterygii</taxon>
        <taxon>Teleostei</taxon>
        <taxon>Ostariophysi</taxon>
        <taxon>Cypriniformes</taxon>
        <taxon>Cyprinidae</taxon>
        <taxon>Labeoninae</taxon>
        <taxon>Labeonini</taxon>
        <taxon>Cirrhinus</taxon>
    </lineage>
</organism>
<evidence type="ECO:0000313" key="1">
    <source>
        <dbReference type="EMBL" id="KAL1270030.1"/>
    </source>
</evidence>
<gene>
    <name evidence="1" type="ORF">QQF64_032319</name>
</gene>
<accession>A0ABR3MZF6</accession>